<proteinExistence type="predicted"/>
<protein>
    <submittedName>
        <fullName evidence="1">Uncharacterized protein</fullName>
    </submittedName>
</protein>
<comment type="caution">
    <text evidence="1">The sequence shown here is derived from an EMBL/GenBank/DDBJ whole genome shotgun (WGS) entry which is preliminary data.</text>
</comment>
<gene>
    <name evidence="1" type="ORF">O6H91_02G007100</name>
</gene>
<name>A0ACC2ECC7_DIPCM</name>
<evidence type="ECO:0000313" key="2">
    <source>
        <dbReference type="Proteomes" id="UP001162992"/>
    </source>
</evidence>
<dbReference type="Proteomes" id="UP001162992">
    <property type="component" value="Chromosome 2"/>
</dbReference>
<reference evidence="2" key="1">
    <citation type="journal article" date="2024" name="Proc. Natl. Acad. Sci. U.S.A.">
        <title>Extraordinary preservation of gene collinearity over three hundred million years revealed in homosporous lycophytes.</title>
        <authorList>
            <person name="Li C."/>
            <person name="Wickell D."/>
            <person name="Kuo L.Y."/>
            <person name="Chen X."/>
            <person name="Nie B."/>
            <person name="Liao X."/>
            <person name="Peng D."/>
            <person name="Ji J."/>
            <person name="Jenkins J."/>
            <person name="Williams M."/>
            <person name="Shu S."/>
            <person name="Plott C."/>
            <person name="Barry K."/>
            <person name="Rajasekar S."/>
            <person name="Grimwood J."/>
            <person name="Han X."/>
            <person name="Sun S."/>
            <person name="Hou Z."/>
            <person name="He W."/>
            <person name="Dai G."/>
            <person name="Sun C."/>
            <person name="Schmutz J."/>
            <person name="Leebens-Mack J.H."/>
            <person name="Li F.W."/>
            <person name="Wang L."/>
        </authorList>
    </citation>
    <scope>NUCLEOTIDE SEQUENCE [LARGE SCALE GENOMIC DNA]</scope>
    <source>
        <strain evidence="2">cv. PW_Plant_1</strain>
    </source>
</reference>
<evidence type="ECO:0000313" key="1">
    <source>
        <dbReference type="EMBL" id="KAJ7564208.1"/>
    </source>
</evidence>
<sequence>MQRALATGGVVRRVLQRCRGGGHGDGGSWFARGDREPTGVLFNETPPPPGQTRRWEDWELPYYATGILATIILTVGLNAKPDTKIESWARKQAEHRLSMSDLDCIRTLYCNLEIHYLS</sequence>
<accession>A0ACC2ECC7</accession>
<organism evidence="1 2">
    <name type="scientific">Diphasiastrum complanatum</name>
    <name type="common">Issler's clubmoss</name>
    <name type="synonym">Lycopodium complanatum</name>
    <dbReference type="NCBI Taxonomy" id="34168"/>
    <lineage>
        <taxon>Eukaryota</taxon>
        <taxon>Viridiplantae</taxon>
        <taxon>Streptophyta</taxon>
        <taxon>Embryophyta</taxon>
        <taxon>Tracheophyta</taxon>
        <taxon>Lycopodiopsida</taxon>
        <taxon>Lycopodiales</taxon>
        <taxon>Lycopodiaceae</taxon>
        <taxon>Lycopodioideae</taxon>
        <taxon>Diphasiastrum</taxon>
    </lineage>
</organism>
<dbReference type="EMBL" id="CM055093">
    <property type="protein sequence ID" value="KAJ7564208.1"/>
    <property type="molecule type" value="Genomic_DNA"/>
</dbReference>
<keyword evidence="2" id="KW-1185">Reference proteome</keyword>